<evidence type="ECO:0000256" key="4">
    <source>
        <dbReference type="ARBA" id="ARBA00022840"/>
    </source>
</evidence>
<evidence type="ECO:0000256" key="9">
    <source>
        <dbReference type="PROSITE-ProRule" id="PRU00560"/>
    </source>
</evidence>
<organism evidence="11 12">
    <name type="scientific">Paeniglutamicibacter kerguelensis</name>
    <dbReference type="NCBI Taxonomy" id="254788"/>
    <lineage>
        <taxon>Bacteria</taxon>
        <taxon>Bacillati</taxon>
        <taxon>Actinomycetota</taxon>
        <taxon>Actinomycetes</taxon>
        <taxon>Micrococcales</taxon>
        <taxon>Micrococcaceae</taxon>
        <taxon>Paeniglutamicibacter</taxon>
    </lineage>
</organism>
<dbReference type="Pfam" id="PF13361">
    <property type="entry name" value="UvrD_C"/>
    <property type="match status" value="1"/>
</dbReference>
<comment type="catalytic activity">
    <reaction evidence="6">
        <text>Couples ATP hydrolysis with the unwinding of duplex DNA by translocating in the 3'-5' direction.</text>
        <dbReference type="EC" id="5.6.2.4"/>
    </reaction>
</comment>
<evidence type="ECO:0000256" key="2">
    <source>
        <dbReference type="ARBA" id="ARBA00022801"/>
    </source>
</evidence>
<accession>A0ABS4XIZ3</accession>
<dbReference type="PANTHER" id="PTHR11070">
    <property type="entry name" value="UVRD / RECB / PCRA DNA HELICASE FAMILY MEMBER"/>
    <property type="match status" value="1"/>
</dbReference>
<gene>
    <name evidence="11" type="ORF">JOF47_004002</name>
</gene>
<dbReference type="Proteomes" id="UP001296993">
    <property type="component" value="Unassembled WGS sequence"/>
</dbReference>
<dbReference type="InterPro" id="IPR014016">
    <property type="entry name" value="UvrD-like_ATP-bd"/>
</dbReference>
<dbReference type="EC" id="5.6.2.4" evidence="7"/>
<dbReference type="Gene3D" id="3.40.50.300">
    <property type="entry name" value="P-loop containing nucleotide triphosphate hydrolases"/>
    <property type="match status" value="2"/>
</dbReference>
<dbReference type="RefSeq" id="WP_210002034.1">
    <property type="nucleotide sequence ID" value="NZ_BAAAJY010000001.1"/>
</dbReference>
<evidence type="ECO:0000256" key="1">
    <source>
        <dbReference type="ARBA" id="ARBA00022741"/>
    </source>
</evidence>
<feature type="domain" description="UvrD-like helicase ATP-binding" evidence="10">
    <location>
        <begin position="11"/>
        <end position="293"/>
    </location>
</feature>
<dbReference type="PROSITE" id="PS51198">
    <property type="entry name" value="UVRD_HELICASE_ATP_BIND"/>
    <property type="match status" value="1"/>
</dbReference>
<evidence type="ECO:0000313" key="11">
    <source>
        <dbReference type="EMBL" id="MBP2388429.1"/>
    </source>
</evidence>
<protein>
    <recommendedName>
        <fullName evidence="7">DNA 3'-5' helicase</fullName>
        <ecNumber evidence="7">5.6.2.4</ecNumber>
    </recommendedName>
</protein>
<sequence>MTTQSQIARPSSFPLTEKQMAVLEPGTRLIEAGPGAGKTRAIVARFKEQAHRSSRGIALLSFTNAAVNEAKLRCADSPHLVEAPHFLGTFDHFFHRYIVTPYIVSNHGVMPTYLASWDDLPDHLARIRTQSGGIGIRLSRFRRRANKQLYIESSYLSHAEKQYWERLTPQAQAWIQGEASRVHIRLLDRHIYDTSSARQIAFDVLQQGSTSKYMLRLSRRFTEVIVDEFQDCDESEHRLLELLTASGVSIVVVADPDQAIYEFRQVSNNAYARYREKIPQEEIVELDVCHRSTQAICGMVTSLRSVGRSPVVPSAETTNYPTKTFVIVGSGNKLKEAAQQLNTQYGVKNDSFRVLSHATSDARKISIGGIEPPNGSSITESFLTSLVTLRNSGNPKMRLAAVRRLERSILDLFQWPDATSHGNRVLELESLGLGPTQLRILVGRLQESSKAWKSPDDCGKGLRNFIKIELGNQRHSLIPTLSNKLSKPTSKLWTYWEESTTSNPNSGVPALWANIHAVKGAEFDSVLLALPQRTVAGRSHVLDDWSANINSEQRRVLYVGASRAKRLLMLGTPKTRLRQLIQILERDQVSYEVIHAK</sequence>
<dbReference type="InterPro" id="IPR000212">
    <property type="entry name" value="DNA_helicase_UvrD/REP"/>
</dbReference>
<keyword evidence="1 9" id="KW-0547">Nucleotide-binding</keyword>
<dbReference type="SUPFAM" id="SSF52540">
    <property type="entry name" value="P-loop containing nucleoside triphosphate hydrolases"/>
    <property type="match status" value="1"/>
</dbReference>
<evidence type="ECO:0000256" key="7">
    <source>
        <dbReference type="ARBA" id="ARBA00034808"/>
    </source>
</evidence>
<evidence type="ECO:0000256" key="3">
    <source>
        <dbReference type="ARBA" id="ARBA00022806"/>
    </source>
</evidence>
<name>A0ABS4XIZ3_9MICC</name>
<evidence type="ECO:0000256" key="6">
    <source>
        <dbReference type="ARBA" id="ARBA00034617"/>
    </source>
</evidence>
<dbReference type="EMBL" id="JAGIOF010000003">
    <property type="protein sequence ID" value="MBP2388429.1"/>
    <property type="molecule type" value="Genomic_DNA"/>
</dbReference>
<dbReference type="PANTHER" id="PTHR11070:SF65">
    <property type="entry name" value="DNA 3'-5' HELICASE"/>
    <property type="match status" value="1"/>
</dbReference>
<keyword evidence="3 9" id="KW-0347">Helicase</keyword>
<keyword evidence="12" id="KW-1185">Reference proteome</keyword>
<proteinExistence type="predicted"/>
<dbReference type="InterPro" id="IPR014017">
    <property type="entry name" value="DNA_helicase_UvrD-like_C"/>
</dbReference>
<dbReference type="GO" id="GO:0004386">
    <property type="term" value="F:helicase activity"/>
    <property type="evidence" value="ECO:0007669"/>
    <property type="project" value="UniProtKB-KW"/>
</dbReference>
<evidence type="ECO:0000256" key="5">
    <source>
        <dbReference type="ARBA" id="ARBA00023235"/>
    </source>
</evidence>
<evidence type="ECO:0000313" key="12">
    <source>
        <dbReference type="Proteomes" id="UP001296993"/>
    </source>
</evidence>
<reference evidence="11 12" key="1">
    <citation type="submission" date="2021-03" db="EMBL/GenBank/DDBJ databases">
        <title>Sequencing the genomes of 1000 actinobacteria strains.</title>
        <authorList>
            <person name="Klenk H.-P."/>
        </authorList>
    </citation>
    <scope>NUCLEOTIDE SEQUENCE [LARGE SCALE GENOMIC DNA]</scope>
    <source>
        <strain evidence="11 12">DSM 15797</strain>
    </source>
</reference>
<comment type="caution">
    <text evidence="11">The sequence shown here is derived from an EMBL/GenBank/DDBJ whole genome shotgun (WGS) entry which is preliminary data.</text>
</comment>
<feature type="binding site" evidence="9">
    <location>
        <begin position="32"/>
        <end position="39"/>
    </location>
    <ligand>
        <name>ATP</name>
        <dbReference type="ChEBI" id="CHEBI:30616"/>
    </ligand>
</feature>
<evidence type="ECO:0000259" key="10">
    <source>
        <dbReference type="PROSITE" id="PS51198"/>
    </source>
</evidence>
<dbReference type="InterPro" id="IPR027417">
    <property type="entry name" value="P-loop_NTPase"/>
</dbReference>
<evidence type="ECO:0000256" key="8">
    <source>
        <dbReference type="ARBA" id="ARBA00048988"/>
    </source>
</evidence>
<keyword evidence="5" id="KW-0413">Isomerase</keyword>
<comment type="catalytic activity">
    <reaction evidence="8">
        <text>ATP + H2O = ADP + phosphate + H(+)</text>
        <dbReference type="Rhea" id="RHEA:13065"/>
        <dbReference type="ChEBI" id="CHEBI:15377"/>
        <dbReference type="ChEBI" id="CHEBI:15378"/>
        <dbReference type="ChEBI" id="CHEBI:30616"/>
        <dbReference type="ChEBI" id="CHEBI:43474"/>
        <dbReference type="ChEBI" id="CHEBI:456216"/>
        <dbReference type="EC" id="5.6.2.4"/>
    </reaction>
</comment>
<dbReference type="Pfam" id="PF00580">
    <property type="entry name" value="UvrD-helicase"/>
    <property type="match status" value="1"/>
</dbReference>
<keyword evidence="2 9" id="KW-0378">Hydrolase</keyword>
<keyword evidence="4 9" id="KW-0067">ATP-binding</keyword>